<sequence>MERLMEEGKLHDLLSREGLLQMTDGELYEVLSREPDPELQKYLEKMDSNDHAYQSIYLTKDTLPSSSGHLSIAKKFPIVIKTGLQSRVVNANGQELSLQEYVEINPSEDFSKWIKQGIGVYQHKYLALLRRDSLRSLLDDEVFHRGQVTHGENPLDILDEEL</sequence>
<protein>
    <submittedName>
        <fullName evidence="1">Uncharacterized protein</fullName>
    </submittedName>
</protein>
<dbReference type="EMBL" id="PEZG01000040">
    <property type="protein sequence ID" value="PIS15787.1"/>
    <property type="molecule type" value="Genomic_DNA"/>
</dbReference>
<comment type="caution">
    <text evidence="1">The sequence shown here is derived from an EMBL/GenBank/DDBJ whole genome shotgun (WGS) entry which is preliminary data.</text>
</comment>
<gene>
    <name evidence="1" type="ORF">COT62_01800</name>
</gene>
<dbReference type="AlphaFoldDB" id="A0A2H0WT40"/>
<reference evidence="2" key="1">
    <citation type="submission" date="2017-09" db="EMBL/GenBank/DDBJ databases">
        <title>Depth-based differentiation of microbial function through sediment-hosted aquifers and enrichment of novel symbionts in the deep terrestrial subsurface.</title>
        <authorList>
            <person name="Probst A.J."/>
            <person name="Ladd B."/>
            <person name="Jarett J.K."/>
            <person name="Geller-Mcgrath D.E."/>
            <person name="Sieber C.M.K."/>
            <person name="Emerson J.B."/>
            <person name="Anantharaman K."/>
            <person name="Thomas B.C."/>
            <person name="Malmstrom R."/>
            <person name="Stieglmeier M."/>
            <person name="Klingl A."/>
            <person name="Woyke T."/>
            <person name="Ryan C.M."/>
            <person name="Banfield J.F."/>
        </authorList>
    </citation>
    <scope>NUCLEOTIDE SEQUENCE [LARGE SCALE GENOMIC DNA]</scope>
</reference>
<name>A0A2H0WT40_9BACT</name>
<accession>A0A2H0WT40</accession>
<evidence type="ECO:0000313" key="1">
    <source>
        <dbReference type="EMBL" id="PIS15787.1"/>
    </source>
</evidence>
<dbReference type="Proteomes" id="UP000231198">
    <property type="component" value="Unassembled WGS sequence"/>
</dbReference>
<organism evidence="1 2">
    <name type="scientific">Candidatus Roizmanbacteria bacterium CG09_land_8_20_14_0_10_41_9</name>
    <dbReference type="NCBI Taxonomy" id="1974850"/>
    <lineage>
        <taxon>Bacteria</taxon>
        <taxon>Candidatus Roizmaniibacteriota</taxon>
    </lineage>
</organism>
<evidence type="ECO:0000313" key="2">
    <source>
        <dbReference type="Proteomes" id="UP000231198"/>
    </source>
</evidence>
<proteinExistence type="predicted"/>